<organism evidence="1 2">
    <name type="scientific">Aphanomyces astaci</name>
    <name type="common">Crayfish plague agent</name>
    <dbReference type="NCBI Taxonomy" id="112090"/>
    <lineage>
        <taxon>Eukaryota</taxon>
        <taxon>Sar</taxon>
        <taxon>Stramenopiles</taxon>
        <taxon>Oomycota</taxon>
        <taxon>Saprolegniomycetes</taxon>
        <taxon>Saprolegniales</taxon>
        <taxon>Verrucalvaceae</taxon>
        <taxon>Aphanomyces</taxon>
    </lineage>
</organism>
<dbReference type="EMBL" id="VJMI01011609">
    <property type="protein sequence ID" value="KAF0752343.1"/>
    <property type="molecule type" value="Genomic_DNA"/>
</dbReference>
<evidence type="ECO:0000313" key="2">
    <source>
        <dbReference type="Proteomes" id="UP000469452"/>
    </source>
</evidence>
<protein>
    <submittedName>
        <fullName evidence="1">Uncharacterized protein</fullName>
    </submittedName>
</protein>
<dbReference type="AlphaFoldDB" id="A0A6A5AGC3"/>
<dbReference type="PROSITE" id="PS50096">
    <property type="entry name" value="IQ"/>
    <property type="match status" value="1"/>
</dbReference>
<reference evidence="1 2" key="1">
    <citation type="submission" date="2019-06" db="EMBL/GenBank/DDBJ databases">
        <title>Genomics analysis of Aphanomyces spp. identifies a new class of oomycete effector associated with host adaptation.</title>
        <authorList>
            <person name="Gaulin E."/>
        </authorList>
    </citation>
    <scope>NUCLEOTIDE SEQUENCE [LARGE SCALE GENOMIC DNA]</scope>
    <source>
        <strain evidence="1 2">E</strain>
    </source>
</reference>
<proteinExistence type="predicted"/>
<gene>
    <name evidence="1" type="ORF">AaE_006073</name>
</gene>
<dbReference type="Proteomes" id="UP000469452">
    <property type="component" value="Unassembled WGS sequence"/>
</dbReference>
<name>A0A6A5AGC3_APHAT</name>
<sequence>MADPSTKPPERVPKVTAHIGQLKLRGAGAAIRSLRNLHAPKKQTTRTSSKPFVTPYVGLDTKIVQLCESNVPLRRRLAHLSMVHADEVDGDPEDDLELIGGDGLKDPHEDELLALLRKQDAAASSCVSHPSIQRSKSALVLPRAVDHDVADAIQHDLVTSVPSVRHESIIIVQWTAAFEIPYLHFKRKRRGSTLSSAQMFRSFLLTPVFRQMHAAAYGTIRLDDDTTGEFATSHDDVDTTQKRGLQKRFQKLAKPIRESLELSLSSHMLTTLEHMTAMYTAARRDFLAGMSVYSKHERHQNHLAKHQAVALMDKRDKLRQDVERTTQHLAALARLTSPKSPSQTFHVTTPRVPDFLKPVAKRPTKEEQHSPAWKHIKDSELCNTTRSLRASVAYAKAIHTDGIGGGITTAAILVRQHEAMAGYILYIQRLYRGHLARRFVWALKWMCVMWRHIFLPDDAPHGHPVGGAALDRGFLRLDDFEAMLEYFSYQPYDPIHCYYCENVIEYTQSLLLNPERTYLAGFALTVPPSRLGPQFVEYKRFKRYMDHLLYWHRFMYRPMGAGDRIRFVLFVRNRQTVVAAMDGKSRMDNVQSYGGGGGSMEALAQWKKYSLLQQQQHPQQRKGASGDDIVDKYQSHLSSLNDETKAMGLRARRQLLPKHEQHARGWNLVRHVVEANTMRQSKYETVQHLVSHLQDVDVLDGRRRISTLREDIQASQGNEEGGSMMKSPTKLQQILQRLIVAVKDARDLVTYMEDVGLEPHTSEIQRRLEDHDTMPPPACLARLDKIKHVRGYTKLVDLLDRQHSLNQLFQDSWYAFSSRKTIMGAEGRKVVTSTRNYVLESMQLLSLVWRQLRTAATSSVTKTGSMRNLHIMKRTEQFHSLLMAYDINVRNMSVVLEGYDDDAATFGPLS</sequence>
<evidence type="ECO:0000313" key="1">
    <source>
        <dbReference type="EMBL" id="KAF0752343.1"/>
    </source>
</evidence>
<accession>A0A6A5AGC3</accession>
<dbReference type="VEuPathDB" id="FungiDB:H257_03672"/>
<comment type="caution">
    <text evidence="1">The sequence shown here is derived from an EMBL/GenBank/DDBJ whole genome shotgun (WGS) entry which is preliminary data.</text>
</comment>